<dbReference type="AlphaFoldDB" id="A0A0D6LV36"/>
<gene>
    <name evidence="1" type="ORF">ANCCEY_05015</name>
</gene>
<dbReference type="SUPFAM" id="SSF53474">
    <property type="entry name" value="alpha/beta-Hydrolases"/>
    <property type="match status" value="1"/>
</dbReference>
<dbReference type="EMBL" id="KE124883">
    <property type="protein sequence ID" value="EPB75910.1"/>
    <property type="molecule type" value="Genomic_DNA"/>
</dbReference>
<name>A0A0D6LV36_9BILA</name>
<proteinExistence type="predicted"/>
<sequence length="239" mass="26879">MARNPTKVRSRKAKTSVPFVAHCLHGRLLNVSTELTIPNTSLSPCRRDKAEGLMHQPPWVPPHLLLLGGKNMCLKRTLLSERCSKRSFGYCCPKLSQKYDTTPRPIVSHKSHKASNVTRLKPAESMNSGVPHVDHKAAQSSQRNSKLHLLEGRAEWPHDPEYLTSNVEMHVARCCDAFPSIEKVPRVKCPTLVIHGTDDEDYLGAGHNDVELHAAYLERLRNFIDSEARRSKDDIGVRV</sequence>
<dbReference type="InterPro" id="IPR029058">
    <property type="entry name" value="AB_hydrolase_fold"/>
</dbReference>
<dbReference type="Proteomes" id="UP000054495">
    <property type="component" value="Unassembled WGS sequence"/>
</dbReference>
<evidence type="ECO:0008006" key="3">
    <source>
        <dbReference type="Google" id="ProtNLM"/>
    </source>
</evidence>
<reference evidence="1 2" key="1">
    <citation type="submission" date="2013-05" db="EMBL/GenBank/DDBJ databases">
        <title>Draft genome of the parasitic nematode Anyclostoma ceylanicum.</title>
        <authorList>
            <person name="Mitreva M."/>
        </authorList>
    </citation>
    <scope>NUCLEOTIDE SEQUENCE [LARGE SCALE GENOMIC DNA]</scope>
</reference>
<evidence type="ECO:0000313" key="2">
    <source>
        <dbReference type="Proteomes" id="UP000054495"/>
    </source>
</evidence>
<keyword evidence="2" id="KW-1185">Reference proteome</keyword>
<evidence type="ECO:0000313" key="1">
    <source>
        <dbReference type="EMBL" id="EPB75910.1"/>
    </source>
</evidence>
<protein>
    <recommendedName>
        <fullName evidence="3">Peptidase S9 prolyl oligopeptidase catalytic domain-containing protein</fullName>
    </recommendedName>
</protein>
<organism evidence="1 2">
    <name type="scientific">Ancylostoma ceylanicum</name>
    <dbReference type="NCBI Taxonomy" id="53326"/>
    <lineage>
        <taxon>Eukaryota</taxon>
        <taxon>Metazoa</taxon>
        <taxon>Ecdysozoa</taxon>
        <taxon>Nematoda</taxon>
        <taxon>Chromadorea</taxon>
        <taxon>Rhabditida</taxon>
        <taxon>Rhabditina</taxon>
        <taxon>Rhabditomorpha</taxon>
        <taxon>Strongyloidea</taxon>
        <taxon>Ancylostomatidae</taxon>
        <taxon>Ancylostomatinae</taxon>
        <taxon>Ancylostoma</taxon>
    </lineage>
</organism>
<accession>A0A0D6LV36</accession>